<evidence type="ECO:0000256" key="1">
    <source>
        <dbReference type="SAM" id="MobiDB-lite"/>
    </source>
</evidence>
<gene>
    <name evidence="2" type="ORF">ACO22_02009</name>
</gene>
<evidence type="ECO:0000313" key="2">
    <source>
        <dbReference type="EMBL" id="ODH39159.1"/>
    </source>
</evidence>
<evidence type="ECO:0000313" key="3">
    <source>
        <dbReference type="Proteomes" id="UP000242814"/>
    </source>
</evidence>
<sequence length="81" mass="9144">MGEELGKSCSSLPSDIRSLFKVKATQPKSACCFKGKAVLSRRQSKARSFARYSLDCFAPRQPSNDKSTHRIKGWRSRKYVS</sequence>
<organism evidence="2 3">
    <name type="scientific">Paracoccidioides brasiliensis</name>
    <dbReference type="NCBI Taxonomy" id="121759"/>
    <lineage>
        <taxon>Eukaryota</taxon>
        <taxon>Fungi</taxon>
        <taxon>Dikarya</taxon>
        <taxon>Ascomycota</taxon>
        <taxon>Pezizomycotina</taxon>
        <taxon>Eurotiomycetes</taxon>
        <taxon>Eurotiomycetidae</taxon>
        <taxon>Onygenales</taxon>
        <taxon>Ajellomycetaceae</taxon>
        <taxon>Paracoccidioides</taxon>
    </lineage>
</organism>
<dbReference type="AlphaFoldDB" id="A0A1D2JK98"/>
<name>A0A1D2JK98_PARBR</name>
<dbReference type="EMBL" id="LZYO01000056">
    <property type="protein sequence ID" value="ODH39159.1"/>
    <property type="molecule type" value="Genomic_DNA"/>
</dbReference>
<comment type="caution">
    <text evidence="2">The sequence shown here is derived from an EMBL/GenBank/DDBJ whole genome shotgun (WGS) entry which is preliminary data.</text>
</comment>
<proteinExistence type="predicted"/>
<feature type="compositionally biased region" description="Basic residues" evidence="1">
    <location>
        <begin position="69"/>
        <end position="81"/>
    </location>
</feature>
<reference evidence="2 3" key="1">
    <citation type="submission" date="2016-06" db="EMBL/GenBank/DDBJ databases">
        <authorList>
            <person name="Kjaerup R.B."/>
            <person name="Dalgaard T.S."/>
            <person name="Juul-Madsen H.R."/>
        </authorList>
    </citation>
    <scope>NUCLEOTIDE SEQUENCE [LARGE SCALE GENOMIC DNA]</scope>
    <source>
        <strain evidence="2 3">Pb300</strain>
    </source>
</reference>
<protein>
    <submittedName>
        <fullName evidence="2">Uncharacterized protein</fullName>
    </submittedName>
</protein>
<dbReference type="Proteomes" id="UP000242814">
    <property type="component" value="Unassembled WGS sequence"/>
</dbReference>
<accession>A0A1D2JK98</accession>
<feature type="region of interest" description="Disordered" evidence="1">
    <location>
        <begin position="60"/>
        <end position="81"/>
    </location>
</feature>